<dbReference type="InterPro" id="IPR006058">
    <property type="entry name" value="2Fe2S_fd_BS"/>
</dbReference>
<dbReference type="PANTHER" id="PTHR47354:SF1">
    <property type="entry name" value="CARNITINE MONOOXYGENASE REDUCTASE SUBUNIT"/>
    <property type="match status" value="1"/>
</dbReference>
<keyword evidence="6" id="KW-0408">Iron</keyword>
<organism evidence="10 11">
    <name type="scientific">Streptomyces aureus</name>
    <dbReference type="NCBI Taxonomy" id="193461"/>
    <lineage>
        <taxon>Bacteria</taxon>
        <taxon>Bacillati</taxon>
        <taxon>Actinomycetota</taxon>
        <taxon>Actinomycetes</taxon>
        <taxon>Kitasatosporales</taxon>
        <taxon>Streptomycetaceae</taxon>
        <taxon>Streptomyces</taxon>
    </lineage>
</organism>
<dbReference type="SUPFAM" id="SSF63380">
    <property type="entry name" value="Riboflavin synthase domain-like"/>
    <property type="match status" value="1"/>
</dbReference>
<keyword evidence="4" id="KW-0479">Metal-binding</keyword>
<evidence type="ECO:0000313" key="10">
    <source>
        <dbReference type="EMBL" id="MFA3834994.1"/>
    </source>
</evidence>
<keyword evidence="5" id="KW-0560">Oxidoreductase</keyword>
<evidence type="ECO:0000256" key="1">
    <source>
        <dbReference type="ARBA" id="ARBA00001974"/>
    </source>
</evidence>
<feature type="domain" description="FAD-binding FR-type" evidence="9">
    <location>
        <begin position="3"/>
        <end position="105"/>
    </location>
</feature>
<dbReference type="InterPro" id="IPR012675">
    <property type="entry name" value="Beta-grasp_dom_sf"/>
</dbReference>
<comment type="caution">
    <text evidence="10">The sequence shown here is derived from an EMBL/GenBank/DDBJ whole genome shotgun (WGS) entry which is preliminary data.</text>
</comment>
<dbReference type="Pfam" id="PF00111">
    <property type="entry name" value="Fer2"/>
    <property type="match status" value="1"/>
</dbReference>
<protein>
    <submittedName>
        <fullName evidence="10">2Fe-2S iron-sulfur cluster-binding protein</fullName>
    </submittedName>
</protein>
<dbReference type="Gene3D" id="3.40.50.80">
    <property type="entry name" value="Nucleotide-binding domain of ferredoxin-NADP reductase (FNR) module"/>
    <property type="match status" value="1"/>
</dbReference>
<dbReference type="InterPro" id="IPR039261">
    <property type="entry name" value="FNR_nucleotide-bd"/>
</dbReference>
<keyword evidence="7" id="KW-0411">Iron-sulfur</keyword>
<dbReference type="InterPro" id="IPR050415">
    <property type="entry name" value="MRET"/>
</dbReference>
<dbReference type="PROSITE" id="PS51085">
    <property type="entry name" value="2FE2S_FER_2"/>
    <property type="match status" value="1"/>
</dbReference>
<dbReference type="PROSITE" id="PS00197">
    <property type="entry name" value="2FE2S_FER_1"/>
    <property type="match status" value="1"/>
</dbReference>
<keyword evidence="3" id="KW-0001">2Fe-2S</keyword>
<dbReference type="CDD" id="cd06185">
    <property type="entry name" value="PDR_like"/>
    <property type="match status" value="1"/>
</dbReference>
<proteinExistence type="predicted"/>
<dbReference type="RefSeq" id="WP_372561044.1">
    <property type="nucleotide sequence ID" value="NZ_JBGOSP010000001.1"/>
</dbReference>
<keyword evidence="11" id="KW-1185">Reference proteome</keyword>
<dbReference type="InterPro" id="IPR001041">
    <property type="entry name" value="2Fe-2S_ferredoxin-type"/>
</dbReference>
<comment type="cofactor">
    <cofactor evidence="1">
        <name>FAD</name>
        <dbReference type="ChEBI" id="CHEBI:57692"/>
    </cofactor>
</comment>
<dbReference type="PANTHER" id="PTHR47354">
    <property type="entry name" value="NADH OXIDOREDUCTASE HCR"/>
    <property type="match status" value="1"/>
</dbReference>
<evidence type="ECO:0000256" key="4">
    <source>
        <dbReference type="ARBA" id="ARBA00022723"/>
    </source>
</evidence>
<sequence>MTRDFFDVRVTDVRPVAERVISVRLARDDRGDLPAWEPGAHIEVATDDGTVRHYSLCSDPADTRSWRIAVLRERNGRGGSERLHTIARPGLRLAVRGPHHTFPYGPSRRRTLFVAGGIGITPVLPMLAAAERAGADWRLAYLGAADSSMAFLPELLPYGDRVEALPAARTGPVDLDALVTRLTEGGPADLIACGPPRLLDALERLTTERPNLTLTSERFSPRAPVAASTSLEGAAFEVETRDGRLVSVAPDESILDALDRAGVRTLSSCRQGTCGTCETPVLAGTPEHRDDLLTDQEHAENRTMLLCVSRSAGPRLTLDV</sequence>
<dbReference type="PRINTS" id="PR00409">
    <property type="entry name" value="PHDIOXRDTASE"/>
</dbReference>
<dbReference type="InterPro" id="IPR017927">
    <property type="entry name" value="FAD-bd_FR_type"/>
</dbReference>
<keyword evidence="2" id="KW-0285">Flavoprotein</keyword>
<dbReference type="EMBL" id="JBGOSP010000001">
    <property type="protein sequence ID" value="MFA3834994.1"/>
    <property type="molecule type" value="Genomic_DNA"/>
</dbReference>
<accession>A0ABV4SBQ0</accession>
<dbReference type="PROSITE" id="PS51384">
    <property type="entry name" value="FAD_FR"/>
    <property type="match status" value="1"/>
</dbReference>
<dbReference type="InterPro" id="IPR017938">
    <property type="entry name" value="Riboflavin_synthase-like_b-brl"/>
</dbReference>
<dbReference type="Gene3D" id="2.40.30.10">
    <property type="entry name" value="Translation factors"/>
    <property type="match status" value="1"/>
</dbReference>
<evidence type="ECO:0000256" key="7">
    <source>
        <dbReference type="ARBA" id="ARBA00023014"/>
    </source>
</evidence>
<evidence type="ECO:0000256" key="6">
    <source>
        <dbReference type="ARBA" id="ARBA00023004"/>
    </source>
</evidence>
<dbReference type="Proteomes" id="UP001571476">
    <property type="component" value="Unassembled WGS sequence"/>
</dbReference>
<evidence type="ECO:0000259" key="8">
    <source>
        <dbReference type="PROSITE" id="PS51085"/>
    </source>
</evidence>
<evidence type="ECO:0000313" key="11">
    <source>
        <dbReference type="Proteomes" id="UP001571476"/>
    </source>
</evidence>
<dbReference type="SUPFAM" id="SSF54292">
    <property type="entry name" value="2Fe-2S ferredoxin-like"/>
    <property type="match status" value="1"/>
</dbReference>
<feature type="domain" description="2Fe-2S ferredoxin-type" evidence="8">
    <location>
        <begin position="234"/>
        <end position="320"/>
    </location>
</feature>
<evidence type="ECO:0000256" key="5">
    <source>
        <dbReference type="ARBA" id="ARBA00023002"/>
    </source>
</evidence>
<evidence type="ECO:0000256" key="3">
    <source>
        <dbReference type="ARBA" id="ARBA00022714"/>
    </source>
</evidence>
<dbReference type="InterPro" id="IPR036010">
    <property type="entry name" value="2Fe-2S_ferredoxin-like_sf"/>
</dbReference>
<gene>
    <name evidence="10" type="ORF">ACEG43_02150</name>
</gene>
<evidence type="ECO:0000259" key="9">
    <source>
        <dbReference type="PROSITE" id="PS51384"/>
    </source>
</evidence>
<evidence type="ECO:0000256" key="2">
    <source>
        <dbReference type="ARBA" id="ARBA00022630"/>
    </source>
</evidence>
<name>A0ABV4SBQ0_9ACTN</name>
<dbReference type="SUPFAM" id="SSF52343">
    <property type="entry name" value="Ferredoxin reductase-like, C-terminal NADP-linked domain"/>
    <property type="match status" value="1"/>
</dbReference>
<dbReference type="Gene3D" id="3.10.20.30">
    <property type="match status" value="1"/>
</dbReference>
<dbReference type="CDD" id="cd00207">
    <property type="entry name" value="fer2"/>
    <property type="match status" value="1"/>
</dbReference>
<reference evidence="10 11" key="1">
    <citation type="submission" date="2024-08" db="EMBL/GenBank/DDBJ databases">
        <title>Genome sequence of Streptomyces aureus CACIA-1.46HGO.</title>
        <authorList>
            <person name="Evangelista-Martinez Z."/>
        </authorList>
    </citation>
    <scope>NUCLEOTIDE SEQUENCE [LARGE SCALE GENOMIC DNA]</scope>
    <source>
        <strain evidence="10 11">CACIA-1.46HGO</strain>
    </source>
</reference>